<keyword evidence="1" id="KW-0472">Membrane</keyword>
<dbReference type="InterPro" id="IPR001138">
    <property type="entry name" value="Zn2Cys6_DnaBD"/>
</dbReference>
<dbReference type="CDD" id="cd00067">
    <property type="entry name" value="GAL4"/>
    <property type="match status" value="1"/>
</dbReference>
<evidence type="ECO:0000259" key="2">
    <source>
        <dbReference type="PROSITE" id="PS50048"/>
    </source>
</evidence>
<keyword evidence="1" id="KW-0812">Transmembrane</keyword>
<dbReference type="InterPro" id="IPR036864">
    <property type="entry name" value="Zn2-C6_fun-type_DNA-bd_sf"/>
</dbReference>
<evidence type="ECO:0000313" key="3">
    <source>
        <dbReference type="EMBL" id="PVH19610.1"/>
    </source>
</evidence>
<dbReference type="EMBL" id="PKFO01000002">
    <property type="protein sequence ID" value="PVH19610.1"/>
    <property type="molecule type" value="Genomic_DNA"/>
</dbReference>
<gene>
    <name evidence="3" type="ORF">CXQ85_003457</name>
</gene>
<organism evidence="3 4">
    <name type="scientific">Candidozyma haemuli</name>
    <dbReference type="NCBI Taxonomy" id="45357"/>
    <lineage>
        <taxon>Eukaryota</taxon>
        <taxon>Fungi</taxon>
        <taxon>Dikarya</taxon>
        <taxon>Ascomycota</taxon>
        <taxon>Saccharomycotina</taxon>
        <taxon>Pichiomycetes</taxon>
        <taxon>Metschnikowiaceae</taxon>
        <taxon>Candidozyma</taxon>
    </lineage>
</organism>
<proteinExistence type="predicted"/>
<dbReference type="SMART" id="SM00066">
    <property type="entry name" value="GAL4"/>
    <property type="match status" value="1"/>
</dbReference>
<dbReference type="AlphaFoldDB" id="A0A2V1ANG4"/>
<feature type="domain" description="Zn(2)-C6 fungal-type" evidence="2">
    <location>
        <begin position="16"/>
        <end position="47"/>
    </location>
</feature>
<dbReference type="PANTHER" id="PTHR47657:SF7">
    <property type="entry name" value="STEROL REGULATORY ELEMENT-BINDING PROTEIN ECM22"/>
    <property type="match status" value="1"/>
</dbReference>
<accession>A0A2V1ANG4</accession>
<name>A0A2V1ANG4_9ASCO</name>
<feature type="transmembrane region" description="Helical" evidence="1">
    <location>
        <begin position="295"/>
        <end position="323"/>
    </location>
</feature>
<comment type="caution">
    <text evidence="3">The sequence shown here is derived from an EMBL/GenBank/DDBJ whole genome shotgun (WGS) entry which is preliminary data.</text>
</comment>
<keyword evidence="4" id="KW-1185">Reference proteome</keyword>
<sequence>MAKSATRRRHTNSKLGCANCKRKKIRCDEVLPQCENCQRARRETCSYLSLSSAEINRIRLTHSLRNSQNKLLSSNFRLPTSTNNSFECRDLISEDPTKVKSEHSSLEFKFELSKFKNKFPSSRYLSIQFHNTFMNTLELDYRSDSDDRSPDTNTVVSDLGSSVDSAVAVNGKALPNSIHRPTRFRKIDHRSAFDKSINKRNPMCGLLWDFNPNALFSDIFFICQRCFSASLSLQRARQNYAYGRPIPPSTITSLESKCNAAVNVVRQLFPEAMRTFCENLVVDIHSLKEINRQRFYLVLANWLCACGLSVLDCSIPIVFTFLVGQSIIFEEYIGYTLKHNSKQGDGVQWLGFMKENILFIHLPPYEPAFLYEMRSNLDALRVVFESHSIPFEDQSDAIYFQRLKHYCYQMLEFLDTQILSIVYLSRNEHFVTTYPPTVMYNAARRWWFLIPSKFTHHNPKSPVHAFLENLTCTLKIYRASISVGLDAVFPTARYLLSLGFEDPTFQVKEHCSVTRPHPNEFHDPNLAEYLWRHNVYALRIYGFFKSRVKLFKNNVIWKGPFSDLNSNNRFSARHVKNALEIPIRSFNNVALRPEHYARQIHGHYDSILKDPSASAVFTRPDEPQLDLSQRYDQFDVFDYSRDVQLKDDFSCQFDYSPVIQDYVEEQEYSVEDLKTYFEDRKGILQGIF</sequence>
<dbReference type="Proteomes" id="UP000244309">
    <property type="component" value="Unassembled WGS sequence"/>
</dbReference>
<dbReference type="VEuPathDB" id="FungiDB:CXQ85_003457"/>
<dbReference type="SUPFAM" id="SSF57701">
    <property type="entry name" value="Zn2/Cys6 DNA-binding domain"/>
    <property type="match status" value="1"/>
</dbReference>
<dbReference type="STRING" id="45357.A0A2V1ANG4"/>
<dbReference type="InterPro" id="IPR052400">
    <property type="entry name" value="Zn2-C6_fungal_TF"/>
</dbReference>
<protein>
    <recommendedName>
        <fullName evidence="2">Zn(2)-C6 fungal-type domain-containing protein</fullName>
    </recommendedName>
</protein>
<dbReference type="GO" id="GO:0008270">
    <property type="term" value="F:zinc ion binding"/>
    <property type="evidence" value="ECO:0007669"/>
    <property type="project" value="InterPro"/>
</dbReference>
<reference evidence="3 4" key="1">
    <citation type="submission" date="2017-12" db="EMBL/GenBank/DDBJ databases">
        <title>Genome Sequence of a Multidrug-Resistant Candida haemulonii Isolate from a Patient with Chronic Leg Ulcers in Israel.</title>
        <authorList>
            <person name="Chow N.A."/>
            <person name="Gade L."/>
            <person name="Batra D."/>
            <person name="Rowe L.A."/>
            <person name="Ben-Ami R."/>
            <person name="Loparev V.N."/>
            <person name="Litvintseva A.P."/>
        </authorList>
    </citation>
    <scope>NUCLEOTIDE SEQUENCE [LARGE SCALE GENOMIC DNA]</scope>
    <source>
        <strain evidence="3 4">B11899</strain>
    </source>
</reference>
<dbReference type="PROSITE" id="PS50048">
    <property type="entry name" value="ZN2_CY6_FUNGAL_2"/>
    <property type="match status" value="1"/>
</dbReference>
<dbReference type="Gene3D" id="4.10.240.10">
    <property type="entry name" value="Zn(2)-C6 fungal-type DNA-binding domain"/>
    <property type="match status" value="1"/>
</dbReference>
<dbReference type="OrthoDB" id="4937900at2759"/>
<evidence type="ECO:0000256" key="1">
    <source>
        <dbReference type="SAM" id="Phobius"/>
    </source>
</evidence>
<dbReference type="Pfam" id="PF00172">
    <property type="entry name" value="Zn_clus"/>
    <property type="match status" value="1"/>
</dbReference>
<keyword evidence="1" id="KW-1133">Transmembrane helix</keyword>
<dbReference type="RefSeq" id="XP_025340550.1">
    <property type="nucleotide sequence ID" value="XM_025487102.1"/>
</dbReference>
<dbReference type="GeneID" id="37008788"/>
<dbReference type="PROSITE" id="PS00463">
    <property type="entry name" value="ZN2_CY6_FUNGAL_1"/>
    <property type="match status" value="1"/>
</dbReference>
<dbReference type="GO" id="GO:0000981">
    <property type="term" value="F:DNA-binding transcription factor activity, RNA polymerase II-specific"/>
    <property type="evidence" value="ECO:0007669"/>
    <property type="project" value="InterPro"/>
</dbReference>
<dbReference type="PANTHER" id="PTHR47657">
    <property type="entry name" value="STEROL REGULATORY ELEMENT-BINDING PROTEIN ECM22"/>
    <property type="match status" value="1"/>
</dbReference>
<evidence type="ECO:0000313" key="4">
    <source>
        <dbReference type="Proteomes" id="UP000244309"/>
    </source>
</evidence>